<evidence type="ECO:0000313" key="9">
    <source>
        <dbReference type="RefSeq" id="XP_034116261.2"/>
    </source>
</evidence>
<feature type="active site" description="Nucleophile" evidence="6">
    <location>
        <position position="7"/>
    </location>
</feature>
<organism evidence="8 9">
    <name type="scientific">Drosophila albomicans</name>
    <name type="common">Fruit fly</name>
    <dbReference type="NCBI Taxonomy" id="7291"/>
    <lineage>
        <taxon>Eukaryota</taxon>
        <taxon>Metazoa</taxon>
        <taxon>Ecdysozoa</taxon>
        <taxon>Arthropoda</taxon>
        <taxon>Hexapoda</taxon>
        <taxon>Insecta</taxon>
        <taxon>Pterygota</taxon>
        <taxon>Neoptera</taxon>
        <taxon>Endopterygota</taxon>
        <taxon>Diptera</taxon>
        <taxon>Brachycera</taxon>
        <taxon>Muscomorpha</taxon>
        <taxon>Ephydroidea</taxon>
        <taxon>Drosophilidae</taxon>
        <taxon>Drosophila</taxon>
    </lineage>
</organism>
<dbReference type="InterPro" id="IPR036196">
    <property type="entry name" value="Ptyr_pPase_sf"/>
</dbReference>
<dbReference type="SUPFAM" id="SSF52788">
    <property type="entry name" value="Phosphotyrosine protein phosphatases I"/>
    <property type="match status" value="1"/>
</dbReference>
<dbReference type="PANTHER" id="PTHR11717:SF29">
    <property type="entry name" value="ACID PHOSPHATASE"/>
    <property type="match status" value="1"/>
</dbReference>
<comment type="similarity">
    <text evidence="2">Belongs to the low molecular weight phosphotyrosine protein phosphatase family.</text>
</comment>
<keyword evidence="3" id="KW-0963">Cytoplasm</keyword>
<dbReference type="RefSeq" id="XP_034116261.2">
    <property type="nucleotide sequence ID" value="XM_034260370.2"/>
</dbReference>
<dbReference type="InterPro" id="IPR023485">
    <property type="entry name" value="Ptyr_pPase"/>
</dbReference>
<reference evidence="9" key="1">
    <citation type="submission" date="2025-08" db="UniProtKB">
        <authorList>
            <consortium name="RefSeq"/>
        </authorList>
    </citation>
    <scope>IDENTIFICATION</scope>
    <source>
        <strain evidence="9">15112-1751.03</strain>
        <tissue evidence="9">Whole Adult</tissue>
    </source>
</reference>
<dbReference type="PANTHER" id="PTHR11717">
    <property type="entry name" value="LOW MOLECULAR WEIGHT PROTEIN TYROSINE PHOSPHATASE"/>
    <property type="match status" value="1"/>
</dbReference>
<evidence type="ECO:0000313" key="8">
    <source>
        <dbReference type="Proteomes" id="UP000515160"/>
    </source>
</evidence>
<evidence type="ECO:0000256" key="6">
    <source>
        <dbReference type="PIRSR" id="PIRSR617867-1"/>
    </source>
</evidence>
<dbReference type="CDD" id="cd16343">
    <property type="entry name" value="LMWPTP"/>
    <property type="match status" value="1"/>
</dbReference>
<dbReference type="GeneID" id="117575916"/>
<dbReference type="Pfam" id="PF01451">
    <property type="entry name" value="LMWPc"/>
    <property type="match status" value="1"/>
</dbReference>
<dbReference type="FunFam" id="3.40.50.2300:FF:000105">
    <property type="entry name" value="Low molecular weight phosphotyrosine protein"/>
    <property type="match status" value="1"/>
</dbReference>
<evidence type="ECO:0000256" key="3">
    <source>
        <dbReference type="ARBA" id="ARBA00022490"/>
    </source>
</evidence>
<protein>
    <submittedName>
        <fullName evidence="9">Low molecular weight phosphotyrosine protein phosphatase 1</fullName>
    </submittedName>
</protein>
<dbReference type="Gene3D" id="3.40.50.2300">
    <property type="match status" value="1"/>
</dbReference>
<dbReference type="OrthoDB" id="3388at2759"/>
<sequence>MKVLFVCLGNTCRSPMAEAILKHLINKMQLQDWQTDSAGLRDWNVGYEAQGRAQHLLQQHGLKTKHLSRIITVQDFYEYDYIFGMDENNILELEQMAEKLQPQPKCRIMLLGSFIGRKEDEIIEDPYFSRGMGSFHAAYAQILESCQNFVQQHRSLN</sequence>
<dbReference type="AlphaFoldDB" id="A0A6P8XID6"/>
<dbReference type="GO" id="GO:0005737">
    <property type="term" value="C:cytoplasm"/>
    <property type="evidence" value="ECO:0007669"/>
    <property type="project" value="UniProtKB-SubCell"/>
</dbReference>
<dbReference type="InterPro" id="IPR017867">
    <property type="entry name" value="Tyr_phospatase_low_mol_wt"/>
</dbReference>
<evidence type="ECO:0000256" key="2">
    <source>
        <dbReference type="ARBA" id="ARBA00011063"/>
    </source>
</evidence>
<gene>
    <name evidence="9" type="primary">LOC117575916</name>
</gene>
<feature type="domain" description="Phosphotyrosine protein phosphatase I" evidence="7">
    <location>
        <begin position="1"/>
        <end position="152"/>
    </location>
</feature>
<comment type="subcellular location">
    <subcellularLocation>
        <location evidence="1">Cytoplasm</location>
    </subcellularLocation>
</comment>
<feature type="active site" description="Nucleophile" evidence="6">
    <location>
        <position position="13"/>
    </location>
</feature>
<evidence type="ECO:0000256" key="5">
    <source>
        <dbReference type="ARBA" id="ARBA00022912"/>
    </source>
</evidence>
<dbReference type="GO" id="GO:0004725">
    <property type="term" value="F:protein tyrosine phosphatase activity"/>
    <property type="evidence" value="ECO:0007669"/>
    <property type="project" value="InterPro"/>
</dbReference>
<dbReference type="InterPro" id="IPR050438">
    <property type="entry name" value="LMW_PTPase"/>
</dbReference>
<evidence type="ECO:0000256" key="4">
    <source>
        <dbReference type="ARBA" id="ARBA00022801"/>
    </source>
</evidence>
<dbReference type="SMART" id="SM00226">
    <property type="entry name" value="LMWPc"/>
    <property type="match status" value="1"/>
</dbReference>
<keyword evidence="4" id="KW-0378">Hydrolase</keyword>
<evidence type="ECO:0000259" key="7">
    <source>
        <dbReference type="SMART" id="SM00226"/>
    </source>
</evidence>
<dbReference type="Proteomes" id="UP000515160">
    <property type="component" value="Chromosome 2R"/>
</dbReference>
<proteinExistence type="inferred from homology"/>
<keyword evidence="8" id="KW-1185">Reference proteome</keyword>
<name>A0A6P8XID6_DROAB</name>
<accession>A0A6P8XID6</accession>
<keyword evidence="5" id="KW-0904">Protein phosphatase</keyword>
<feature type="active site" description="Proton donor" evidence="6">
    <location>
        <position position="125"/>
    </location>
</feature>
<evidence type="ECO:0000256" key="1">
    <source>
        <dbReference type="ARBA" id="ARBA00004496"/>
    </source>
</evidence>
<dbReference type="PRINTS" id="PR00719">
    <property type="entry name" value="LMWPTPASE"/>
</dbReference>